<name>A0A2A6KB24_9HYPH</name>
<protein>
    <submittedName>
        <fullName evidence="2">Uncharacterized protein</fullName>
    </submittedName>
</protein>
<accession>A0A2A6KB24</accession>
<dbReference type="Proteomes" id="UP001268610">
    <property type="component" value="Unassembled WGS sequence"/>
</dbReference>
<dbReference type="Proteomes" id="UP000219914">
    <property type="component" value="Unassembled WGS sequence"/>
</dbReference>
<keyword evidence="4" id="KW-1185">Reference proteome</keyword>
<reference evidence="3 4" key="1">
    <citation type="submission" date="2017-09" db="EMBL/GenBank/DDBJ databases">
        <title>Comparative genomics of rhizobia isolated from Phaseolus vulgaris in China.</title>
        <authorList>
            <person name="Tong W."/>
        </authorList>
    </citation>
    <scope>NUCLEOTIDE SEQUENCE [LARGE SCALE GENOMIC DNA]</scope>
    <source>
        <strain evidence="3 4">FH14</strain>
    </source>
</reference>
<keyword evidence="1" id="KW-0812">Transmembrane</keyword>
<keyword evidence="1" id="KW-0472">Membrane</keyword>
<dbReference type="RefSeq" id="WP_097535752.1">
    <property type="nucleotide sequence ID" value="NZ_JAVLSD010000013.1"/>
</dbReference>
<evidence type="ECO:0000256" key="1">
    <source>
        <dbReference type="SAM" id="Phobius"/>
    </source>
</evidence>
<comment type="caution">
    <text evidence="2">The sequence shown here is derived from an EMBL/GenBank/DDBJ whole genome shotgun (WGS) entry which is preliminary data.</text>
</comment>
<evidence type="ECO:0000313" key="2">
    <source>
        <dbReference type="EMBL" id="MDR9777379.1"/>
    </source>
</evidence>
<keyword evidence="1" id="KW-1133">Transmembrane helix</keyword>
<dbReference type="AlphaFoldDB" id="A0A2A6KB24"/>
<sequence>MTVLFKILSSPFAQTAIITIVTIVLTQIALAKGRLRWANRHQHSFLLPNAGPNGTQLLINTREIWVTNTGRAAVEDIEIVFNWEPQHFEIWNPREYSQAHLLNGRFSLKVPTLAGKEFFSVALLSTAPLPEIVNVRSKNSIAKPFMLLPTRQFPTWFNVIGLALLILGMAIVIYGLVVLASLLWAGSPPPPPKP</sequence>
<proteinExistence type="predicted"/>
<reference evidence="2" key="2">
    <citation type="submission" date="2023-04" db="EMBL/GenBank/DDBJ databases">
        <title>Genomic characterization of faba bean (Vicia faba) microsymbionts in Mexican soils.</title>
        <authorList>
            <person name="Rivera Orduna F.N."/>
            <person name="Guevara-Luna J."/>
            <person name="Yan J."/>
            <person name="Arroyo-Herrera I."/>
            <person name="Li Y."/>
            <person name="Vasquez-Murrieta M.S."/>
            <person name="Wang E.T."/>
        </authorList>
    </citation>
    <scope>NUCLEOTIDE SEQUENCE</scope>
    <source>
        <strain evidence="2">CH26</strain>
    </source>
</reference>
<evidence type="ECO:0000313" key="5">
    <source>
        <dbReference type="Proteomes" id="UP001268610"/>
    </source>
</evidence>
<feature type="transmembrane region" description="Helical" evidence="1">
    <location>
        <begin position="12"/>
        <end position="31"/>
    </location>
</feature>
<dbReference type="EMBL" id="NWSY01000017">
    <property type="protein sequence ID" value="PDT21595.1"/>
    <property type="molecule type" value="Genomic_DNA"/>
</dbReference>
<feature type="transmembrane region" description="Helical" evidence="1">
    <location>
        <begin position="156"/>
        <end position="184"/>
    </location>
</feature>
<dbReference type="EMBL" id="JAVLSF010000039">
    <property type="protein sequence ID" value="MDR9777379.1"/>
    <property type="molecule type" value="Genomic_DNA"/>
</dbReference>
<evidence type="ECO:0000313" key="4">
    <source>
        <dbReference type="Proteomes" id="UP000219914"/>
    </source>
</evidence>
<organism evidence="2 5">
    <name type="scientific">Rhizobium hidalgonense</name>
    <dbReference type="NCBI Taxonomy" id="1538159"/>
    <lineage>
        <taxon>Bacteria</taxon>
        <taxon>Pseudomonadati</taxon>
        <taxon>Pseudomonadota</taxon>
        <taxon>Alphaproteobacteria</taxon>
        <taxon>Hyphomicrobiales</taxon>
        <taxon>Rhizobiaceae</taxon>
        <taxon>Rhizobium/Agrobacterium group</taxon>
        <taxon>Rhizobium</taxon>
    </lineage>
</organism>
<evidence type="ECO:0000313" key="3">
    <source>
        <dbReference type="EMBL" id="PDT21595.1"/>
    </source>
</evidence>
<gene>
    <name evidence="3" type="ORF">CO674_21940</name>
    <name evidence="2" type="ORF">RJJ65_33030</name>
</gene>